<keyword evidence="4 6" id="KW-0808">Transferase</keyword>
<dbReference type="PANTHER" id="PTHR43648:SF1">
    <property type="entry name" value="ELECTRON TRANSFER FLAVOPROTEIN BETA SUBUNIT LYSINE METHYLTRANSFERASE"/>
    <property type="match status" value="1"/>
</dbReference>
<sequence>MNYLEFNFICKPANDWQQDLFINELATIGFDTFESTDTGFKAYVPEVNFNPVELETLLLSLDPEFDVHYEMSSIEHQNWNELWESNFQPIVIQDQVYVRATFHEAASQFPYEIVIDPKMAFGTGHHQTTSLMMECLLETELKDMLVLDMGCGTGILSILASKLLAAEVVSIDNDPVCVESTRENMQLNKVENMYALEGSFQAIPDSDFDIILANINRNILLEQLEHYARAITQGGILLLSGFYDGEDLDMLKAAAEKLGFSFASYKEKENWVAAKFIFEKVND</sequence>
<organism evidence="7 8">
    <name type="scientific">Albibacterium profundi</name>
    <dbReference type="NCBI Taxonomy" id="3134906"/>
    <lineage>
        <taxon>Bacteria</taxon>
        <taxon>Pseudomonadati</taxon>
        <taxon>Bacteroidota</taxon>
        <taxon>Sphingobacteriia</taxon>
        <taxon>Sphingobacteriales</taxon>
        <taxon>Sphingobacteriaceae</taxon>
        <taxon>Albibacterium</taxon>
    </lineage>
</organism>
<evidence type="ECO:0000256" key="1">
    <source>
        <dbReference type="ARBA" id="ARBA00009741"/>
    </source>
</evidence>
<keyword evidence="5 6" id="KW-0949">S-adenosyl-L-methionine</keyword>
<keyword evidence="8" id="KW-1185">Reference proteome</keyword>
<keyword evidence="2 6" id="KW-0963">Cytoplasm</keyword>
<dbReference type="GO" id="GO:0032259">
    <property type="term" value="P:methylation"/>
    <property type="evidence" value="ECO:0007669"/>
    <property type="project" value="UniProtKB-KW"/>
</dbReference>
<dbReference type="InterPro" id="IPR004498">
    <property type="entry name" value="Ribosomal_PrmA_MeTrfase"/>
</dbReference>
<dbReference type="HAMAP" id="MF_00735">
    <property type="entry name" value="Methyltr_PrmA"/>
    <property type="match status" value="1"/>
</dbReference>
<dbReference type="EC" id="2.1.1.-" evidence="6"/>
<evidence type="ECO:0000256" key="5">
    <source>
        <dbReference type="ARBA" id="ARBA00022691"/>
    </source>
</evidence>
<dbReference type="PANTHER" id="PTHR43648">
    <property type="entry name" value="ELECTRON TRANSFER FLAVOPROTEIN BETA SUBUNIT LYSINE METHYLTRANSFERASE"/>
    <property type="match status" value="1"/>
</dbReference>
<feature type="binding site" evidence="6">
    <location>
        <position position="129"/>
    </location>
    <ligand>
        <name>S-adenosyl-L-methionine</name>
        <dbReference type="ChEBI" id="CHEBI:59789"/>
    </ligand>
</feature>
<comment type="caution">
    <text evidence="7">The sequence shown here is derived from an EMBL/GenBank/DDBJ whole genome shotgun (WGS) entry which is preliminary data.</text>
</comment>
<dbReference type="Proteomes" id="UP001580928">
    <property type="component" value="Unassembled WGS sequence"/>
</dbReference>
<keyword evidence="7" id="KW-0689">Ribosomal protein</keyword>
<dbReference type="NCBIfam" id="NF001785">
    <property type="entry name" value="PRK00517.2-2"/>
    <property type="match status" value="1"/>
</dbReference>
<feature type="binding site" evidence="6">
    <location>
        <position position="214"/>
    </location>
    <ligand>
        <name>S-adenosyl-L-methionine</name>
        <dbReference type="ChEBI" id="CHEBI:59789"/>
    </ligand>
</feature>
<dbReference type="CDD" id="cd02440">
    <property type="entry name" value="AdoMet_MTases"/>
    <property type="match status" value="1"/>
</dbReference>
<name>A0ABV5CAI7_9SPHI</name>
<dbReference type="GO" id="GO:0008168">
    <property type="term" value="F:methyltransferase activity"/>
    <property type="evidence" value="ECO:0007669"/>
    <property type="project" value="UniProtKB-KW"/>
</dbReference>
<gene>
    <name evidence="6 7" type="primary">prmA</name>
    <name evidence="7" type="ORF">WKR92_01840</name>
</gene>
<evidence type="ECO:0000256" key="6">
    <source>
        <dbReference type="HAMAP-Rule" id="MF_00735"/>
    </source>
</evidence>
<dbReference type="InterPro" id="IPR029063">
    <property type="entry name" value="SAM-dependent_MTases_sf"/>
</dbReference>
<comment type="catalytic activity">
    <reaction evidence="6">
        <text>L-lysyl-[protein] + 3 S-adenosyl-L-methionine = N(6),N(6),N(6)-trimethyl-L-lysyl-[protein] + 3 S-adenosyl-L-homocysteine + 3 H(+)</text>
        <dbReference type="Rhea" id="RHEA:54192"/>
        <dbReference type="Rhea" id="RHEA-COMP:9752"/>
        <dbReference type="Rhea" id="RHEA-COMP:13826"/>
        <dbReference type="ChEBI" id="CHEBI:15378"/>
        <dbReference type="ChEBI" id="CHEBI:29969"/>
        <dbReference type="ChEBI" id="CHEBI:57856"/>
        <dbReference type="ChEBI" id="CHEBI:59789"/>
        <dbReference type="ChEBI" id="CHEBI:61961"/>
    </reaction>
</comment>
<evidence type="ECO:0000313" key="8">
    <source>
        <dbReference type="Proteomes" id="UP001580928"/>
    </source>
</evidence>
<dbReference type="GO" id="GO:0005840">
    <property type="term" value="C:ribosome"/>
    <property type="evidence" value="ECO:0007669"/>
    <property type="project" value="UniProtKB-KW"/>
</dbReference>
<comment type="subcellular location">
    <subcellularLocation>
        <location evidence="6">Cytoplasm</location>
    </subcellularLocation>
</comment>
<comment type="similarity">
    <text evidence="1 6">Belongs to the methyltransferase superfamily. PrmA family.</text>
</comment>
<dbReference type="Pfam" id="PF06325">
    <property type="entry name" value="PrmA"/>
    <property type="match status" value="1"/>
</dbReference>
<evidence type="ECO:0000313" key="7">
    <source>
        <dbReference type="EMBL" id="MFB5944567.1"/>
    </source>
</evidence>
<comment type="function">
    <text evidence="6">Methylates ribosomal protein L11.</text>
</comment>
<reference evidence="7 8" key="1">
    <citation type="submission" date="2024-04" db="EMBL/GenBank/DDBJ databases">
        <title>Albibacterium profundi sp. nov., isolated from sediment of the Challenger Deep of Mariana Trench.</title>
        <authorList>
            <person name="Wang Y."/>
        </authorList>
    </citation>
    <scope>NUCLEOTIDE SEQUENCE [LARGE SCALE GENOMIC DNA]</scope>
    <source>
        <strain evidence="7 8">RHL897</strain>
    </source>
</reference>
<dbReference type="Gene3D" id="3.40.50.150">
    <property type="entry name" value="Vaccinia Virus protein VP39"/>
    <property type="match status" value="1"/>
</dbReference>
<protein>
    <recommendedName>
        <fullName evidence="6">Ribosomal protein L11 methyltransferase</fullName>
        <shortName evidence="6">L11 Mtase</shortName>
        <ecNumber evidence="6">2.1.1.-</ecNumber>
    </recommendedName>
</protein>
<feature type="binding site" evidence="6">
    <location>
        <position position="172"/>
    </location>
    <ligand>
        <name>S-adenosyl-L-methionine</name>
        <dbReference type="ChEBI" id="CHEBI:59789"/>
    </ligand>
</feature>
<dbReference type="InterPro" id="IPR050078">
    <property type="entry name" value="Ribosomal_L11_MeTrfase_PrmA"/>
</dbReference>
<feature type="binding site" evidence="6">
    <location>
        <position position="150"/>
    </location>
    <ligand>
        <name>S-adenosyl-L-methionine</name>
        <dbReference type="ChEBI" id="CHEBI:59789"/>
    </ligand>
</feature>
<evidence type="ECO:0000256" key="3">
    <source>
        <dbReference type="ARBA" id="ARBA00022603"/>
    </source>
</evidence>
<keyword evidence="3 6" id="KW-0489">Methyltransferase</keyword>
<dbReference type="SUPFAM" id="SSF53335">
    <property type="entry name" value="S-adenosyl-L-methionine-dependent methyltransferases"/>
    <property type="match status" value="1"/>
</dbReference>
<keyword evidence="7" id="KW-0687">Ribonucleoprotein</keyword>
<evidence type="ECO:0000256" key="4">
    <source>
        <dbReference type="ARBA" id="ARBA00022679"/>
    </source>
</evidence>
<evidence type="ECO:0000256" key="2">
    <source>
        <dbReference type="ARBA" id="ARBA00022490"/>
    </source>
</evidence>
<dbReference type="RefSeq" id="WP_375556131.1">
    <property type="nucleotide sequence ID" value="NZ_JBBVGT010000002.1"/>
</dbReference>
<dbReference type="EMBL" id="JBBVGT010000002">
    <property type="protein sequence ID" value="MFB5944567.1"/>
    <property type="molecule type" value="Genomic_DNA"/>
</dbReference>
<accession>A0ABV5CAI7</accession>
<proteinExistence type="inferred from homology"/>